<evidence type="ECO:0000256" key="33">
    <source>
        <dbReference type="ARBA" id="ARBA00036358"/>
    </source>
</evidence>
<dbReference type="OMA" id="MIYPPHI"/>
<evidence type="ECO:0000256" key="2">
    <source>
        <dbReference type="ARBA" id="ARBA00004174"/>
    </source>
</evidence>
<accession>A0A8C5FKM1</accession>
<evidence type="ECO:0000256" key="21">
    <source>
        <dbReference type="ARBA" id="ARBA00023004"/>
    </source>
</evidence>
<keyword evidence="9" id="KW-0644">Prostaglandin metabolism</keyword>
<dbReference type="GO" id="GO:0016702">
    <property type="term" value="F:oxidoreductase activity, acting on single donors with incorporation of molecular oxygen, incorporation of two atoms of oxygen"/>
    <property type="evidence" value="ECO:0007669"/>
    <property type="project" value="TreeGrafter"/>
</dbReference>
<dbReference type="InterPro" id="IPR000742">
    <property type="entry name" value="EGF"/>
</dbReference>
<keyword evidence="22" id="KW-0443">Lipid metabolism</keyword>
<dbReference type="PRINTS" id="PR00457">
    <property type="entry name" value="ANPEROXIDASE"/>
</dbReference>
<comment type="caution">
    <text evidence="37">Lacks conserved residue(s) required for the propagation of feature annotation.</text>
</comment>
<evidence type="ECO:0000256" key="13">
    <source>
        <dbReference type="ARBA" id="ARBA00022617"/>
    </source>
</evidence>
<keyword evidence="37" id="KW-0245">EGF-like domain</keyword>
<dbReference type="Ensembl" id="ENSGMOT00000057347.1">
    <property type="protein sequence ID" value="ENSGMOP00000043508.1"/>
    <property type="gene ID" value="ENSGMOG00000010880.2"/>
</dbReference>
<evidence type="ECO:0000313" key="40">
    <source>
        <dbReference type="Ensembl" id="ENSGMOP00000043508.1"/>
    </source>
</evidence>
<dbReference type="PROSITE" id="PS50292">
    <property type="entry name" value="PEROXIDASE_3"/>
    <property type="match status" value="1"/>
</dbReference>
<evidence type="ECO:0000256" key="19">
    <source>
        <dbReference type="ARBA" id="ARBA00022964"/>
    </source>
</evidence>
<evidence type="ECO:0000256" key="22">
    <source>
        <dbReference type="ARBA" id="ARBA00023098"/>
    </source>
</evidence>
<keyword evidence="18" id="KW-0492">Microsome</keyword>
<evidence type="ECO:0000256" key="6">
    <source>
        <dbReference type="ARBA" id="ARBA00011738"/>
    </source>
</evidence>
<evidence type="ECO:0000256" key="32">
    <source>
        <dbReference type="ARBA" id="ARBA00036313"/>
    </source>
</evidence>
<keyword evidence="12" id="KW-0643">Prostaglandin biosynthesis</keyword>
<keyword evidence="17" id="KW-0276">Fatty acid metabolism</keyword>
<dbReference type="PANTHER" id="PTHR11903:SF8">
    <property type="entry name" value="PROSTAGLANDIN G_H SYNTHASE 2"/>
    <property type="match status" value="1"/>
</dbReference>
<dbReference type="Proteomes" id="UP000694546">
    <property type="component" value="Chromosome 12"/>
</dbReference>
<evidence type="ECO:0000256" key="12">
    <source>
        <dbReference type="ARBA" id="ARBA00022585"/>
    </source>
</evidence>
<feature type="binding site" description="axial binding residue" evidence="36">
    <location>
        <position position="398"/>
    </location>
    <ligand>
        <name>heme b</name>
        <dbReference type="ChEBI" id="CHEBI:60344"/>
    </ligand>
    <ligandPart>
        <name>Fe</name>
        <dbReference type="ChEBI" id="CHEBI:18248"/>
    </ligandPart>
</feature>
<dbReference type="CDD" id="cd00054">
    <property type="entry name" value="EGF_CA"/>
    <property type="match status" value="1"/>
</dbReference>
<keyword evidence="25" id="KW-0275">Fatty acid biosynthesis</keyword>
<evidence type="ECO:0000256" key="20">
    <source>
        <dbReference type="ARBA" id="ARBA00023002"/>
    </source>
</evidence>
<comment type="cofactor">
    <cofactor evidence="1">
        <name>heme b</name>
        <dbReference type="ChEBI" id="CHEBI:60344"/>
    </cofactor>
</comment>
<keyword evidence="16" id="KW-0256">Endoplasmic reticulum</keyword>
<comment type="catalytic activity">
    <reaction evidence="34">
        <text>(9Z,12Z)-octadecadienoate + AH2 + O2 = (13R)-hydroxy-(9Z,11E)-octadecadienoate + A + H2O</text>
        <dbReference type="Rhea" id="RHEA:75455"/>
        <dbReference type="ChEBI" id="CHEBI:13193"/>
        <dbReference type="ChEBI" id="CHEBI:15377"/>
        <dbReference type="ChEBI" id="CHEBI:15379"/>
        <dbReference type="ChEBI" id="CHEBI:17499"/>
        <dbReference type="ChEBI" id="CHEBI:30245"/>
        <dbReference type="ChEBI" id="CHEBI:136655"/>
    </reaction>
    <physiologicalReaction direction="left-to-right" evidence="34">
        <dbReference type="Rhea" id="RHEA:75456"/>
    </physiologicalReaction>
</comment>
<dbReference type="GO" id="GO:0006979">
    <property type="term" value="P:response to oxidative stress"/>
    <property type="evidence" value="ECO:0007669"/>
    <property type="project" value="InterPro"/>
</dbReference>
<keyword evidence="38" id="KW-1133">Transmembrane helix</keyword>
<sequence>RQDDTRGDGEKSNWSMNRSILAVLVLALGFLFCEGGKSFFFGTPCCSDPCQNRGVCTAMGAERYECDCTRTGFNGENCTNPEFFTWIKISLKPSPNTVHYLLTHFKGFWNIVNNMSVLRDAIMRYVLTSRSHLIASPPTYNSDYGYKNWEAFSNLSYYTRTLPPVANDCPTPMGVLGKKELPDIKMLAEKLLVRKHFIPDPQGSSLMFAFFAQHFTHQFFKSDMKKGPAFTKAQGHGVDLNHVYGDNLERQHKLRLHKDGKLKYQDIDGDMYPPTVASVGAEMHYPPHVPEEQRLAVGHEAFGLVPGLIMYATLWLREHNRVCDVLRGVHPDWDDERLFQTTRLILIGETIKIVIEDYVQHLSGYNFKLKFDPELLFNQRFQYQNRISSEFNTLYHWHPLMPEAFHIEEQVYSYKQFVFNTSVVTNHGIGNLVDSFTKQVSGRVAGGRNVPGALLHVAMKSIENARKMRYKSLNAYRKRFSMKPYSSFQDLTGETEMAAVLEEMYGHVDAVELYPGLLVEKPRPNAIFGETMVEMGAPYSLKGLLGNPICSPEYWKPSTFGGTAGFEIVNSASLQRLVCNNVRGPCPLASFRIPDLEQTGSVVINSSRPQHARTGEVNPTVMLKERTTEL</sequence>
<evidence type="ECO:0000256" key="24">
    <source>
        <dbReference type="ARBA" id="ARBA00023157"/>
    </source>
</evidence>
<dbReference type="InterPro" id="IPR037120">
    <property type="entry name" value="Haem_peroxidase_sf_animal"/>
</dbReference>
<reference evidence="40" key="2">
    <citation type="submission" date="2025-09" db="UniProtKB">
        <authorList>
            <consortium name="Ensembl"/>
        </authorList>
    </citation>
    <scope>IDENTIFICATION</scope>
</reference>
<evidence type="ECO:0000256" key="31">
    <source>
        <dbReference type="ARBA" id="ARBA00035976"/>
    </source>
</evidence>
<evidence type="ECO:0000256" key="8">
    <source>
        <dbReference type="ARBA" id="ARBA00020406"/>
    </source>
</evidence>
<dbReference type="InterPro" id="IPR010255">
    <property type="entry name" value="Haem_peroxidase_sf"/>
</dbReference>
<dbReference type="PANTHER" id="PTHR11903">
    <property type="entry name" value="PROSTAGLANDIN G/H SYNTHASE"/>
    <property type="match status" value="1"/>
</dbReference>
<keyword evidence="38" id="KW-0812">Transmembrane</keyword>
<feature type="binding site" evidence="36">
    <location>
        <position position="130"/>
    </location>
    <ligand>
        <name>substrate</name>
    </ligand>
</feature>
<dbReference type="SUPFAM" id="SSF48113">
    <property type="entry name" value="Heme-dependent peroxidases"/>
    <property type="match status" value="1"/>
</dbReference>
<evidence type="ECO:0000256" key="36">
    <source>
        <dbReference type="PIRSR" id="PIRSR619791-2"/>
    </source>
</evidence>
<comment type="subunit">
    <text evidence="6">Homodimer.</text>
</comment>
<dbReference type="GO" id="GO:0004666">
    <property type="term" value="F:prostaglandin-endoperoxide synthase activity"/>
    <property type="evidence" value="ECO:0007669"/>
    <property type="project" value="UniProtKB-EC"/>
</dbReference>
<dbReference type="GO" id="GO:0004601">
    <property type="term" value="F:peroxidase activity"/>
    <property type="evidence" value="ECO:0007669"/>
    <property type="project" value="UniProtKB-KW"/>
</dbReference>
<feature type="transmembrane region" description="Helical" evidence="38">
    <location>
        <begin position="20"/>
        <end position="41"/>
    </location>
</feature>
<keyword evidence="10" id="KW-0444">Lipid biosynthesis</keyword>
<feature type="active site" description="Proton acceptor" evidence="35">
    <location>
        <position position="217"/>
    </location>
</feature>
<dbReference type="GO" id="GO:0005789">
    <property type="term" value="C:endoplasmic reticulum membrane"/>
    <property type="evidence" value="ECO:0007669"/>
    <property type="project" value="UniProtKB-SubCell"/>
</dbReference>
<dbReference type="GlyCosmos" id="A0A8C5FKM1">
    <property type="glycosylation" value="4 sites, No reported glycans"/>
</dbReference>
<comment type="catalytic activity">
    <reaction evidence="31">
        <text>(9Z,12Z)-octadecadienoate + AH2 + O2 = (9S)-hydroxy-(10E,12Z)-octadecadienoate + A + H2O</text>
        <dbReference type="Rhea" id="RHEA:75459"/>
        <dbReference type="ChEBI" id="CHEBI:13193"/>
        <dbReference type="ChEBI" id="CHEBI:15377"/>
        <dbReference type="ChEBI" id="CHEBI:15379"/>
        <dbReference type="ChEBI" id="CHEBI:17499"/>
        <dbReference type="ChEBI" id="CHEBI:30245"/>
        <dbReference type="ChEBI" id="CHEBI:77852"/>
    </reaction>
    <physiologicalReaction direction="left-to-right" evidence="31">
        <dbReference type="Rhea" id="RHEA:75460"/>
    </physiologicalReaction>
</comment>
<keyword evidence="19" id="KW-0223">Dioxygenase</keyword>
<feature type="active site" description="For cyclooxygenase activity" evidence="35">
    <location>
        <position position="395"/>
    </location>
</feature>
<dbReference type="Gene3D" id="1.10.640.10">
    <property type="entry name" value="Haem peroxidase domain superfamily, animal type"/>
    <property type="match status" value="1"/>
</dbReference>
<evidence type="ECO:0000256" key="18">
    <source>
        <dbReference type="ARBA" id="ARBA00022848"/>
    </source>
</evidence>
<evidence type="ECO:0000256" key="3">
    <source>
        <dbReference type="ARBA" id="ARBA00004406"/>
    </source>
</evidence>
<keyword evidence="20" id="KW-0560">Oxidoreductase</keyword>
<keyword evidence="24" id="KW-1015">Disulfide bond</keyword>
<evidence type="ECO:0000256" key="26">
    <source>
        <dbReference type="ARBA" id="ARBA00023180"/>
    </source>
</evidence>
<evidence type="ECO:0000256" key="30">
    <source>
        <dbReference type="ARBA" id="ARBA00033144"/>
    </source>
</evidence>
<comment type="subcellular location">
    <subcellularLocation>
        <location evidence="3">Endoplasmic reticulum membrane</location>
        <topology evidence="3">Peripheral membrane protein</topology>
    </subcellularLocation>
    <subcellularLocation>
        <location evidence="2">Microsome membrane</location>
        <topology evidence="2">Peripheral membrane protein</topology>
    </subcellularLocation>
</comment>
<evidence type="ECO:0000313" key="41">
    <source>
        <dbReference type="Proteomes" id="UP000694546"/>
    </source>
</evidence>
<dbReference type="GO" id="GO:0043005">
    <property type="term" value="C:neuron projection"/>
    <property type="evidence" value="ECO:0007669"/>
    <property type="project" value="TreeGrafter"/>
</dbReference>
<dbReference type="Gene3D" id="2.10.25.10">
    <property type="entry name" value="Laminin"/>
    <property type="match status" value="1"/>
</dbReference>
<evidence type="ECO:0000256" key="5">
    <source>
        <dbReference type="ARBA" id="ARBA00008928"/>
    </source>
</evidence>
<dbReference type="Pfam" id="PF03098">
    <property type="entry name" value="An_peroxidase"/>
    <property type="match status" value="1"/>
</dbReference>
<reference evidence="40" key="1">
    <citation type="submission" date="2025-08" db="UniProtKB">
        <authorList>
            <consortium name="Ensembl"/>
        </authorList>
    </citation>
    <scope>IDENTIFICATION</scope>
</reference>
<feature type="domain" description="EGF-like" evidence="39">
    <location>
        <begin position="41"/>
        <end position="79"/>
    </location>
</feature>
<evidence type="ECO:0000256" key="23">
    <source>
        <dbReference type="ARBA" id="ARBA00023136"/>
    </source>
</evidence>
<evidence type="ECO:0000256" key="27">
    <source>
        <dbReference type="ARBA" id="ARBA00030839"/>
    </source>
</evidence>
<dbReference type="GO" id="GO:0019371">
    <property type="term" value="P:cyclooxygenase pathway"/>
    <property type="evidence" value="ECO:0007669"/>
    <property type="project" value="TreeGrafter"/>
</dbReference>
<evidence type="ECO:0000256" key="25">
    <source>
        <dbReference type="ARBA" id="ARBA00023160"/>
    </source>
</evidence>
<keyword evidence="26" id="KW-0325">Glycoprotein</keyword>
<evidence type="ECO:0000256" key="35">
    <source>
        <dbReference type="PIRSR" id="PIRSR619791-1"/>
    </source>
</evidence>
<evidence type="ECO:0000256" key="34">
    <source>
        <dbReference type="ARBA" id="ARBA00036409"/>
    </source>
</evidence>
<evidence type="ECO:0000256" key="17">
    <source>
        <dbReference type="ARBA" id="ARBA00022832"/>
    </source>
</evidence>
<evidence type="ECO:0000256" key="11">
    <source>
        <dbReference type="ARBA" id="ARBA00022559"/>
    </source>
</evidence>
<dbReference type="SUPFAM" id="SSF57196">
    <property type="entry name" value="EGF/Laminin"/>
    <property type="match status" value="1"/>
</dbReference>
<comment type="catalytic activity">
    <reaction evidence="33">
        <text>(9Z,12Z)-octadecadienoate + AH2 + O2 = (13S)-hydroxy-(9Z,11E)-octadecadienoate + A + H2O</text>
        <dbReference type="Rhea" id="RHEA:75451"/>
        <dbReference type="ChEBI" id="CHEBI:13193"/>
        <dbReference type="ChEBI" id="CHEBI:15377"/>
        <dbReference type="ChEBI" id="CHEBI:15379"/>
        <dbReference type="ChEBI" id="CHEBI:17499"/>
        <dbReference type="ChEBI" id="CHEBI:30245"/>
        <dbReference type="ChEBI" id="CHEBI:90850"/>
    </reaction>
    <physiologicalReaction direction="left-to-right" evidence="33">
        <dbReference type="Rhea" id="RHEA:75452"/>
    </physiologicalReaction>
</comment>
<organism evidence="40 41">
    <name type="scientific">Gadus morhua</name>
    <name type="common">Atlantic cod</name>
    <dbReference type="NCBI Taxonomy" id="8049"/>
    <lineage>
        <taxon>Eukaryota</taxon>
        <taxon>Metazoa</taxon>
        <taxon>Chordata</taxon>
        <taxon>Craniata</taxon>
        <taxon>Vertebrata</taxon>
        <taxon>Euteleostomi</taxon>
        <taxon>Actinopterygii</taxon>
        <taxon>Neopterygii</taxon>
        <taxon>Teleostei</taxon>
        <taxon>Neoteleostei</taxon>
        <taxon>Acanthomorphata</taxon>
        <taxon>Zeiogadaria</taxon>
        <taxon>Gadariae</taxon>
        <taxon>Gadiformes</taxon>
        <taxon>Gadoidei</taxon>
        <taxon>Gadidae</taxon>
        <taxon>Gadus</taxon>
    </lineage>
</organism>
<dbReference type="GO" id="GO:0020037">
    <property type="term" value="F:heme binding"/>
    <property type="evidence" value="ECO:0007669"/>
    <property type="project" value="InterPro"/>
</dbReference>
<evidence type="ECO:0000256" key="38">
    <source>
        <dbReference type="SAM" id="Phobius"/>
    </source>
</evidence>
<name>A0A8C5FKM1_GADMO</name>
<evidence type="ECO:0000256" key="7">
    <source>
        <dbReference type="ARBA" id="ARBA00012440"/>
    </source>
</evidence>
<keyword evidence="13 36" id="KW-0349">Heme</keyword>
<dbReference type="InterPro" id="IPR050783">
    <property type="entry name" value="Oxylipin_biosynth_metab"/>
</dbReference>
<dbReference type="PROSITE" id="PS50026">
    <property type="entry name" value="EGF_3"/>
    <property type="match status" value="1"/>
</dbReference>
<dbReference type="FunFam" id="1.10.640.10:FF:000002">
    <property type="entry name" value="Prostaglandin G/H synthase 2"/>
    <property type="match status" value="1"/>
</dbReference>
<dbReference type="GeneTree" id="ENSGT00390000010743"/>
<evidence type="ECO:0000256" key="1">
    <source>
        <dbReference type="ARBA" id="ARBA00001970"/>
    </source>
</evidence>
<evidence type="ECO:0000256" key="9">
    <source>
        <dbReference type="ARBA" id="ARBA00022501"/>
    </source>
</evidence>
<dbReference type="AlphaFoldDB" id="A0A8C5FKM1"/>
<dbReference type="InterPro" id="IPR019791">
    <property type="entry name" value="Haem_peroxidase_animal"/>
</dbReference>
<keyword evidence="14 36" id="KW-0479">Metal-binding</keyword>
<dbReference type="UniPathway" id="UPA00662"/>
<evidence type="ECO:0000256" key="29">
    <source>
        <dbReference type="ARBA" id="ARBA00031793"/>
    </source>
</evidence>
<evidence type="ECO:0000256" key="37">
    <source>
        <dbReference type="PROSITE-ProRule" id="PRU00076"/>
    </source>
</evidence>
<dbReference type="FunFam" id="2.10.25.10:FF:000235">
    <property type="entry name" value="Prostaglandin G/H synthase 2"/>
    <property type="match status" value="1"/>
</dbReference>
<evidence type="ECO:0000256" key="16">
    <source>
        <dbReference type="ARBA" id="ARBA00022824"/>
    </source>
</evidence>
<comment type="similarity">
    <text evidence="5">Belongs to the prostaglandin G/H synthase family.</text>
</comment>
<keyword evidence="15" id="KW-0732">Signal</keyword>
<proteinExistence type="inferred from homology"/>
<evidence type="ECO:0000256" key="28">
    <source>
        <dbReference type="ARBA" id="ARBA00031216"/>
    </source>
</evidence>
<comment type="catalytic activity">
    <reaction evidence="32">
        <text>(9Z,12Z)-octadecadienoate + AH2 + O2 = (9R)-hydroxy-(10E,12Z)-octadecadienoate + A + H2O</text>
        <dbReference type="Rhea" id="RHEA:75447"/>
        <dbReference type="ChEBI" id="CHEBI:13193"/>
        <dbReference type="ChEBI" id="CHEBI:15377"/>
        <dbReference type="ChEBI" id="CHEBI:15379"/>
        <dbReference type="ChEBI" id="CHEBI:17499"/>
        <dbReference type="ChEBI" id="CHEBI:30245"/>
        <dbReference type="ChEBI" id="CHEBI:77895"/>
    </reaction>
    <physiologicalReaction direction="left-to-right" evidence="32">
        <dbReference type="Rhea" id="RHEA:75448"/>
    </physiologicalReaction>
</comment>
<dbReference type="EC" id="1.14.99.1" evidence="7"/>
<evidence type="ECO:0000256" key="4">
    <source>
        <dbReference type="ARBA" id="ARBA00004702"/>
    </source>
</evidence>
<protein>
    <recommendedName>
        <fullName evidence="8">Prostaglandin G/H synthase 2</fullName>
        <ecNumber evidence="7">1.14.99.1</ecNumber>
    </recommendedName>
    <alternativeName>
        <fullName evidence="28">Cyclooxygenase-2</fullName>
    </alternativeName>
    <alternativeName>
        <fullName evidence="27">PHS II</fullName>
    </alternativeName>
    <alternativeName>
        <fullName evidence="29">Prostaglandin H2 synthase 2</fullName>
    </alternativeName>
    <alternativeName>
        <fullName evidence="30">Prostaglandin-endoperoxide synthase 2</fullName>
    </alternativeName>
</protein>
<keyword evidence="11" id="KW-0575">Peroxidase</keyword>
<evidence type="ECO:0000256" key="14">
    <source>
        <dbReference type="ARBA" id="ARBA00022723"/>
    </source>
</evidence>
<keyword evidence="23 38" id="KW-0472">Membrane</keyword>
<dbReference type="CDD" id="cd09816">
    <property type="entry name" value="prostaglandin_endoperoxide_synthase"/>
    <property type="match status" value="1"/>
</dbReference>
<comment type="pathway">
    <text evidence="4">Lipid metabolism; prostaglandin biosynthesis.</text>
</comment>
<dbReference type="GO" id="GO:0046872">
    <property type="term" value="F:metal ion binding"/>
    <property type="evidence" value="ECO:0007669"/>
    <property type="project" value="UniProtKB-KW"/>
</dbReference>
<evidence type="ECO:0000256" key="10">
    <source>
        <dbReference type="ARBA" id="ARBA00022516"/>
    </source>
</evidence>
<evidence type="ECO:0000259" key="39">
    <source>
        <dbReference type="PROSITE" id="PS50026"/>
    </source>
</evidence>
<keyword evidence="21 36" id="KW-0408">Iron</keyword>
<keyword evidence="41" id="KW-1185">Reference proteome</keyword>
<gene>
    <name evidence="40" type="primary">PTGS2</name>
    <name evidence="40" type="synonym">ptgs2b</name>
</gene>
<evidence type="ECO:0000256" key="15">
    <source>
        <dbReference type="ARBA" id="ARBA00022729"/>
    </source>
</evidence>